<dbReference type="SUPFAM" id="SSF48452">
    <property type="entry name" value="TPR-like"/>
    <property type="match status" value="1"/>
</dbReference>
<keyword evidence="9" id="KW-1185">Reference proteome</keyword>
<keyword evidence="5" id="KW-0998">Cell outer membrane</keyword>
<dbReference type="RefSeq" id="WP_018967626.1">
    <property type="nucleotide sequence ID" value="NZ_KB899216.1"/>
</dbReference>
<feature type="domain" description="RagB/SusD" evidence="6">
    <location>
        <begin position="299"/>
        <end position="564"/>
    </location>
</feature>
<comment type="subcellular location">
    <subcellularLocation>
        <location evidence="1">Cell outer membrane</location>
    </subcellularLocation>
</comment>
<comment type="similarity">
    <text evidence="2">Belongs to the SusD family.</text>
</comment>
<dbReference type="Gene3D" id="1.25.40.390">
    <property type="match status" value="1"/>
</dbReference>
<accession>A0A069QH49</accession>
<evidence type="ECO:0000259" key="7">
    <source>
        <dbReference type="Pfam" id="PF14322"/>
    </source>
</evidence>
<reference evidence="8 9" key="1">
    <citation type="submission" date="2013-08" db="EMBL/GenBank/DDBJ databases">
        <authorList>
            <person name="Weinstock G."/>
            <person name="Sodergren E."/>
            <person name="Wylie T."/>
            <person name="Fulton L."/>
            <person name="Fulton R."/>
            <person name="Fronick C."/>
            <person name="O'Laughlin M."/>
            <person name="Godfrey J."/>
            <person name="Miner T."/>
            <person name="Herter B."/>
            <person name="Appelbaum E."/>
            <person name="Cordes M."/>
            <person name="Lek S."/>
            <person name="Wollam A."/>
            <person name="Pepin K.H."/>
            <person name="Palsikar V.B."/>
            <person name="Mitreva M."/>
            <person name="Wilson R.K."/>
        </authorList>
    </citation>
    <scope>NUCLEOTIDE SEQUENCE [LARGE SCALE GENOMIC DNA]</scope>
    <source>
        <strain evidence="8 9">ATCC 15930</strain>
    </source>
</reference>
<dbReference type="InterPro" id="IPR033985">
    <property type="entry name" value="SusD-like_N"/>
</dbReference>
<evidence type="ECO:0000256" key="4">
    <source>
        <dbReference type="ARBA" id="ARBA00023136"/>
    </source>
</evidence>
<sequence length="564" mass="64361">MSKSIIKRGAAALWLGIGMSLISCSGFLDREANSYIDKDMTFSSYIRTQQYLTNIYTLLPDGLTRMDGNAMFDAATDDAEFALQTAEVQSFNTGAWNAATNPDNPWDRCYMGIRMACELMDHADEVNLDAYRLDPKTHTEYENRKKDIRIWKAEARFLRAFFHFELLKRFGPVPIVKSSLSISGDYSGMARPSMDECVKFIVNECDTAAKYLDLKPWRDDTALGHATKGAALALKSRVLLYAASPLYLDYENLDETNLPTNAEKWELAAKAAKAVIDLGAYQLATSYGQLFQNQFQSTEYIFMRRYTVSDNVEKANFPVSFGGTGGTNPSVNLLDSYEMTDGTDFSWTNPTQAANPYADRDSRMDATFLFNEQNFHNGKVECYIGGKDGLYQTNATTTGHYLRKYLNESVNIQTGGGKLGHTFPFFRLAEIYLNYAEALNEYAPDNADIARYVNLVRERADQHPLPSGLTQDEMRQRIRRERRVELAFEEHRAWDVRRWKVASSTLGAPLRGLRIERDNTQATPTYTYTPYVVERRAFQPKMYWYPIPQSELMKLVGWKQNPQW</sequence>
<feature type="domain" description="SusD-like N-terminal" evidence="7">
    <location>
        <begin position="27"/>
        <end position="240"/>
    </location>
</feature>
<evidence type="ECO:0000256" key="3">
    <source>
        <dbReference type="ARBA" id="ARBA00022729"/>
    </source>
</evidence>
<dbReference type="GO" id="GO:0009279">
    <property type="term" value="C:cell outer membrane"/>
    <property type="evidence" value="ECO:0007669"/>
    <property type="project" value="UniProtKB-SubCell"/>
</dbReference>
<gene>
    <name evidence="8" type="ORF">HMPREF1991_01778</name>
</gene>
<protein>
    <submittedName>
        <fullName evidence="8">SusD family protein</fullName>
    </submittedName>
</protein>
<keyword evidence="3" id="KW-0732">Signal</keyword>
<evidence type="ECO:0000259" key="6">
    <source>
        <dbReference type="Pfam" id="PF07980"/>
    </source>
</evidence>
<name>A0A069QH49_HOYLO</name>
<evidence type="ECO:0000256" key="2">
    <source>
        <dbReference type="ARBA" id="ARBA00006275"/>
    </source>
</evidence>
<proteinExistence type="inferred from homology"/>
<dbReference type="Proteomes" id="UP000027442">
    <property type="component" value="Unassembled WGS sequence"/>
</dbReference>
<comment type="caution">
    <text evidence="8">The sequence shown here is derived from an EMBL/GenBank/DDBJ whole genome shotgun (WGS) entry which is preliminary data.</text>
</comment>
<dbReference type="Pfam" id="PF14322">
    <property type="entry name" value="SusD-like_3"/>
    <property type="match status" value="1"/>
</dbReference>
<evidence type="ECO:0000313" key="9">
    <source>
        <dbReference type="Proteomes" id="UP000027442"/>
    </source>
</evidence>
<dbReference type="eggNOG" id="COG1435">
    <property type="taxonomic scope" value="Bacteria"/>
</dbReference>
<dbReference type="PATRIC" id="fig|1122985.7.peg.1850"/>
<organism evidence="8 9">
    <name type="scientific">Hoylesella loescheii DSM 19665 = JCM 12249 = ATCC 15930</name>
    <dbReference type="NCBI Taxonomy" id="1122985"/>
    <lineage>
        <taxon>Bacteria</taxon>
        <taxon>Pseudomonadati</taxon>
        <taxon>Bacteroidota</taxon>
        <taxon>Bacteroidia</taxon>
        <taxon>Bacteroidales</taxon>
        <taxon>Prevotellaceae</taxon>
        <taxon>Hoylesella</taxon>
    </lineage>
</organism>
<dbReference type="PROSITE" id="PS51257">
    <property type="entry name" value="PROKAR_LIPOPROTEIN"/>
    <property type="match status" value="1"/>
</dbReference>
<dbReference type="InterPro" id="IPR012944">
    <property type="entry name" value="SusD_RagB_dom"/>
</dbReference>
<evidence type="ECO:0000256" key="1">
    <source>
        <dbReference type="ARBA" id="ARBA00004442"/>
    </source>
</evidence>
<dbReference type="AlphaFoldDB" id="A0A069QH49"/>
<keyword evidence="4" id="KW-0472">Membrane</keyword>
<dbReference type="HOGENOM" id="CLU_015553_0_3_10"/>
<dbReference type="Pfam" id="PF07980">
    <property type="entry name" value="SusD_RagB"/>
    <property type="match status" value="1"/>
</dbReference>
<evidence type="ECO:0000256" key="5">
    <source>
        <dbReference type="ARBA" id="ARBA00023237"/>
    </source>
</evidence>
<evidence type="ECO:0000313" key="8">
    <source>
        <dbReference type="EMBL" id="KDR52153.1"/>
    </source>
</evidence>
<dbReference type="InterPro" id="IPR011990">
    <property type="entry name" value="TPR-like_helical_dom_sf"/>
</dbReference>
<dbReference type="EMBL" id="JNGW01000076">
    <property type="protein sequence ID" value="KDR52153.1"/>
    <property type="molecule type" value="Genomic_DNA"/>
</dbReference>